<feature type="transmembrane region" description="Helical" evidence="1">
    <location>
        <begin position="6"/>
        <end position="27"/>
    </location>
</feature>
<keyword evidence="1" id="KW-0472">Membrane</keyword>
<dbReference type="RefSeq" id="WP_202780297.1">
    <property type="nucleotide sequence ID" value="NZ_CP065425.1"/>
</dbReference>
<evidence type="ECO:0000313" key="3">
    <source>
        <dbReference type="Proteomes" id="UP000595691"/>
    </source>
</evidence>
<sequence>MSESMLKMWISIAGMGLLAIAMVAIYFSRYKMKMKFLKVITALFAYLCLIVGGIIMVFVVFTGPTGN</sequence>
<keyword evidence="3" id="KW-1185">Reference proteome</keyword>
<organism evidence="2 3">
    <name type="scientific">Heyndrickxia vini</name>
    <dbReference type="NCBI Taxonomy" id="1476025"/>
    <lineage>
        <taxon>Bacteria</taxon>
        <taxon>Bacillati</taxon>
        <taxon>Bacillota</taxon>
        <taxon>Bacilli</taxon>
        <taxon>Bacillales</taxon>
        <taxon>Bacillaceae</taxon>
        <taxon>Heyndrickxia</taxon>
    </lineage>
</organism>
<protein>
    <submittedName>
        <fullName evidence="2">DUF2768 domain-containing protein</fullName>
    </submittedName>
</protein>
<dbReference type="InterPro" id="IPR020076">
    <property type="entry name" value="DUF2768"/>
</dbReference>
<feature type="transmembrane region" description="Helical" evidence="1">
    <location>
        <begin position="39"/>
        <end position="61"/>
    </location>
</feature>
<gene>
    <name evidence="2" type="ORF">I5776_09075</name>
</gene>
<keyword evidence="1" id="KW-0812">Transmembrane</keyword>
<keyword evidence="1" id="KW-1133">Transmembrane helix</keyword>
<reference evidence="2 3" key="1">
    <citation type="submission" date="2020-11" db="EMBL/GenBank/DDBJ databases">
        <title>Taxonomic evaluation of the Bacillus sporothermodurans group of bacteria based on whole genome sequences.</title>
        <authorList>
            <person name="Fiedler G."/>
            <person name="Herbstmann A.-D."/>
            <person name="Doll E."/>
            <person name="Wenning M."/>
            <person name="Brinks E."/>
            <person name="Kabisch J."/>
            <person name="Breitenwieser F."/>
            <person name="Lappann M."/>
            <person name="Boehnlein C."/>
            <person name="Franz C."/>
        </authorList>
    </citation>
    <scope>NUCLEOTIDE SEQUENCE [LARGE SCALE GENOMIC DNA]</scope>
    <source>
        <strain evidence="2 3">JCM 19841</strain>
    </source>
</reference>
<dbReference type="Proteomes" id="UP000595691">
    <property type="component" value="Chromosome"/>
</dbReference>
<accession>A0ABX7E5N2</accession>
<dbReference type="Pfam" id="PF10966">
    <property type="entry name" value="DUF2768"/>
    <property type="match status" value="1"/>
</dbReference>
<proteinExistence type="predicted"/>
<dbReference type="EMBL" id="CP065425">
    <property type="protein sequence ID" value="QQZ11018.1"/>
    <property type="molecule type" value="Genomic_DNA"/>
</dbReference>
<evidence type="ECO:0000313" key="2">
    <source>
        <dbReference type="EMBL" id="QQZ11018.1"/>
    </source>
</evidence>
<name>A0ABX7E5N2_9BACI</name>
<evidence type="ECO:0000256" key="1">
    <source>
        <dbReference type="SAM" id="Phobius"/>
    </source>
</evidence>